<dbReference type="GO" id="GO:0070336">
    <property type="term" value="F:flap-structured DNA binding"/>
    <property type="evidence" value="ECO:0007669"/>
    <property type="project" value="TreeGrafter"/>
</dbReference>
<feature type="region of interest" description="Disordered" evidence="6">
    <location>
        <begin position="713"/>
        <end position="738"/>
    </location>
</feature>
<organism evidence="8 9">
    <name type="scientific">Zalerion maritima</name>
    <dbReference type="NCBI Taxonomy" id="339359"/>
    <lineage>
        <taxon>Eukaryota</taxon>
        <taxon>Fungi</taxon>
        <taxon>Dikarya</taxon>
        <taxon>Ascomycota</taxon>
        <taxon>Pezizomycotina</taxon>
        <taxon>Sordariomycetes</taxon>
        <taxon>Lulworthiomycetidae</taxon>
        <taxon>Lulworthiales</taxon>
        <taxon>Lulworthiaceae</taxon>
        <taxon>Zalerion</taxon>
    </lineage>
</organism>
<evidence type="ECO:0000256" key="5">
    <source>
        <dbReference type="RuleBase" id="RU365033"/>
    </source>
</evidence>
<dbReference type="SMART" id="SM00990">
    <property type="entry name" value="VRR_NUC"/>
    <property type="match status" value="1"/>
</dbReference>
<dbReference type="GO" id="GO:0017108">
    <property type="term" value="F:5'-flap endonuclease activity"/>
    <property type="evidence" value="ECO:0007669"/>
    <property type="project" value="TreeGrafter"/>
</dbReference>
<feature type="compositionally biased region" description="Basic and acidic residues" evidence="6">
    <location>
        <begin position="602"/>
        <end position="612"/>
    </location>
</feature>
<comment type="caution">
    <text evidence="8">The sequence shown here is derived from an EMBL/GenBank/DDBJ whole genome shotgun (WGS) entry which is preliminary data.</text>
</comment>
<feature type="region of interest" description="Disordered" evidence="6">
    <location>
        <begin position="587"/>
        <end position="626"/>
    </location>
</feature>
<proteinExistence type="inferred from homology"/>
<dbReference type="PANTHER" id="PTHR15749">
    <property type="entry name" value="FANCONI-ASSOCIATED NUCLEASE 1"/>
    <property type="match status" value="1"/>
</dbReference>
<gene>
    <name evidence="8" type="ORF">MKZ38_004829</name>
</gene>
<comment type="cofactor">
    <cofactor evidence="5">
        <name>Mg(2+)</name>
        <dbReference type="ChEBI" id="CHEBI:18420"/>
    </cofactor>
    <cofactor evidence="5">
        <name>Mn(2+)</name>
        <dbReference type="ChEBI" id="CHEBI:29035"/>
    </cofactor>
</comment>
<evidence type="ECO:0000256" key="6">
    <source>
        <dbReference type="SAM" id="MobiDB-lite"/>
    </source>
</evidence>
<dbReference type="EC" id="3.1.4.1" evidence="5"/>
<keyword evidence="2 5" id="KW-0479">Metal-binding</keyword>
<protein>
    <recommendedName>
        <fullName evidence="5">Fanconi-associated nuclease</fullName>
        <ecNumber evidence="5">3.1.4.1</ecNumber>
    </recommendedName>
</protein>
<keyword evidence="5" id="KW-0234">DNA repair</keyword>
<dbReference type="InterPro" id="IPR049125">
    <property type="entry name" value="FAN1-like_WH"/>
</dbReference>
<dbReference type="InterPro" id="IPR049126">
    <property type="entry name" value="FAN1-like_TPR"/>
</dbReference>
<dbReference type="InterPro" id="IPR033315">
    <property type="entry name" value="Fan1-like"/>
</dbReference>
<dbReference type="InterPro" id="IPR014883">
    <property type="entry name" value="VRR_NUC"/>
</dbReference>
<feature type="domain" description="VRR-NUC" evidence="7">
    <location>
        <begin position="836"/>
        <end position="965"/>
    </location>
</feature>
<sequence>MDRYVTRLAGPRSGPRPKSVLPAQAQSQAKGTPPASPPKPPAKRQRLEKKSRIENKSTSSRQQHDVASRPPPPPPLGRNQSTEEEEEESRAATPAAGIPKHRDSGIQAAFEKSAMTETKTKEEAILEYENSRAVELAAEEAHASHDQTRGEEKKEMKPPPRRMWIKGQSSIYVDAFNLALNTVLEDESHLFDTRETTVFEAWRGLEYEAQYLYVRLFLRKTATWHRTNRLGYYNDISNPELAIATLQTARPLPHAEPPRPSQREEGAPEEQDIMLGEEFTFADDSANFIDSVEEAAGLLSLDELKGMAKEAKIRGKNKGDLLRAFCENSARQMDLPWQGQGLKRSTSADSAVYSTEDDNSPMPPPVHSHPPRLERRDSSRGERHLDKILDIVGSCIRLSEAVHQLFERVHLVFYRSTEWTEKSLTTIILAKMSRRNFPEYIVDRSSNIFPSRQHLLEYEAAIRLESQVDTLLEGPAAGTEGKYRAVLDIFQMVHARWKILLQQEEIREMSYEFNEGCYLRRFNAAHTYTRVVHKAAWVCGRLKMYEREHELLGELLGQGLFYTNKRGGWWQRRALVEENYMWAVDTGGPEQPSGAGAAAKGSSKDKDGGKKEEEEEEEKRRKSWKKRAKETCEMGLQDGDCHLIYHYDLQKRLLKLERWLKIPRREQHDFGHVRLARAEDHVVEGIQVKSVSAAAEAAVRRPGMPSTKTVWVDQAPLGMGGGDGGGGRDGSDGNRGGKERHCSVEEMCLTHYRSRGWKGYHSEGGILRTLFAHLFYDVLFMYVPNVFQTPFQSAPLDLNTDGFYKARMREVESRVAELCGGGDGNRTEGSEDGNGNGNRRAVEILKRVYEGNRERRTSAAGLNWEFGLEDLVELVGCFPPGALGTVCKVLAQEYGGRGGGVPDLVLWRITPGVGEEVDGGEEKETRELMFVEVKSVNDRLSDTQRLWIHVLTGAGVRVARAQARAREVREVP</sequence>
<feature type="compositionally biased region" description="Basic and acidic residues" evidence="6">
    <location>
        <begin position="371"/>
        <end position="381"/>
    </location>
</feature>
<evidence type="ECO:0000256" key="2">
    <source>
        <dbReference type="ARBA" id="ARBA00022723"/>
    </source>
</evidence>
<feature type="region of interest" description="Disordered" evidence="6">
    <location>
        <begin position="140"/>
        <end position="161"/>
    </location>
</feature>
<keyword evidence="9" id="KW-1185">Reference proteome</keyword>
<reference evidence="8" key="1">
    <citation type="submission" date="2022-07" db="EMBL/GenBank/DDBJ databases">
        <title>Draft genome sequence of Zalerion maritima ATCC 34329, a (micro)plastics degrading marine fungus.</title>
        <authorList>
            <person name="Paco A."/>
            <person name="Goncalves M.F.M."/>
            <person name="Rocha-Santos T.A.P."/>
            <person name="Alves A."/>
        </authorList>
    </citation>
    <scope>NUCLEOTIDE SEQUENCE</scope>
    <source>
        <strain evidence="8">ATCC 34329</strain>
    </source>
</reference>
<feature type="compositionally biased region" description="Gly residues" evidence="6">
    <location>
        <begin position="718"/>
        <end position="728"/>
    </location>
</feature>
<evidence type="ECO:0000313" key="8">
    <source>
        <dbReference type="EMBL" id="KAJ2897275.1"/>
    </source>
</evidence>
<keyword evidence="5" id="KW-0539">Nucleus</keyword>
<comment type="subcellular location">
    <subcellularLocation>
        <location evidence="5">Nucleus</location>
    </subcellularLocation>
</comment>
<keyword evidence="1 5" id="KW-0540">Nuclease</keyword>
<dbReference type="GO" id="GO:0008409">
    <property type="term" value="F:5'-3' exonuclease activity"/>
    <property type="evidence" value="ECO:0007669"/>
    <property type="project" value="TreeGrafter"/>
</dbReference>
<comment type="catalytic activity">
    <reaction evidence="5">
        <text>Hydrolytically removes 5'-nucleotides successively from the 3'-hydroxy termini of 3'-hydroxy-terminated oligonucleotides.</text>
        <dbReference type="EC" id="3.1.4.1"/>
    </reaction>
</comment>
<dbReference type="GO" id="GO:0004528">
    <property type="term" value="F:phosphodiesterase I activity"/>
    <property type="evidence" value="ECO:0007669"/>
    <property type="project" value="UniProtKB-EC"/>
</dbReference>
<evidence type="ECO:0000256" key="4">
    <source>
        <dbReference type="ARBA" id="ARBA00022842"/>
    </source>
</evidence>
<comment type="similarity">
    <text evidence="5">Belongs to the FAN1 family.</text>
</comment>
<evidence type="ECO:0000259" key="7">
    <source>
        <dbReference type="SMART" id="SM00990"/>
    </source>
</evidence>
<name>A0AAD5WQT4_9PEZI</name>
<keyword evidence="3 5" id="KW-0378">Hydrolase</keyword>
<dbReference type="InterPro" id="IPR049132">
    <property type="entry name" value="FAN1-like_euk"/>
</dbReference>
<feature type="region of interest" description="Disordered" evidence="6">
    <location>
        <begin position="336"/>
        <end position="381"/>
    </location>
</feature>
<dbReference type="AlphaFoldDB" id="A0AAD5WQT4"/>
<dbReference type="GO" id="GO:0005634">
    <property type="term" value="C:nucleus"/>
    <property type="evidence" value="ECO:0007669"/>
    <property type="project" value="UniProtKB-SubCell"/>
</dbReference>
<dbReference type="GO" id="GO:0036297">
    <property type="term" value="P:interstrand cross-link repair"/>
    <property type="evidence" value="ECO:0007669"/>
    <property type="project" value="InterPro"/>
</dbReference>
<evidence type="ECO:0000256" key="3">
    <source>
        <dbReference type="ARBA" id="ARBA00022801"/>
    </source>
</evidence>
<dbReference type="Proteomes" id="UP001201980">
    <property type="component" value="Unassembled WGS sequence"/>
</dbReference>
<accession>A0AAD5WQT4</accession>
<evidence type="ECO:0000313" key="9">
    <source>
        <dbReference type="Proteomes" id="UP001201980"/>
    </source>
</evidence>
<dbReference type="Pfam" id="PF21170">
    <property type="entry name" value="FAN1_TPR"/>
    <property type="match status" value="1"/>
</dbReference>
<keyword evidence="5" id="KW-0227">DNA damage</keyword>
<dbReference type="GO" id="GO:0046872">
    <property type="term" value="F:metal ion binding"/>
    <property type="evidence" value="ECO:0007669"/>
    <property type="project" value="UniProtKB-KW"/>
</dbReference>
<dbReference type="EMBL" id="JAKWBI020000284">
    <property type="protein sequence ID" value="KAJ2897275.1"/>
    <property type="molecule type" value="Genomic_DNA"/>
</dbReference>
<keyword evidence="4 5" id="KW-0460">Magnesium</keyword>
<dbReference type="Pfam" id="PF08774">
    <property type="entry name" value="VRR_NUC"/>
    <property type="match status" value="1"/>
</dbReference>
<feature type="compositionally biased region" description="Polar residues" evidence="6">
    <location>
        <begin position="343"/>
        <end position="353"/>
    </location>
</feature>
<keyword evidence="5" id="KW-0464">Manganese</keyword>
<feature type="compositionally biased region" description="Basic and acidic residues" evidence="6">
    <location>
        <begin position="140"/>
        <end position="158"/>
    </location>
</feature>
<dbReference type="CDD" id="cd22326">
    <property type="entry name" value="FAN1-like"/>
    <property type="match status" value="1"/>
</dbReference>
<evidence type="ECO:0000256" key="1">
    <source>
        <dbReference type="ARBA" id="ARBA00022722"/>
    </source>
</evidence>
<feature type="region of interest" description="Disordered" evidence="6">
    <location>
        <begin position="1"/>
        <end position="103"/>
    </location>
</feature>
<feature type="compositionally biased region" description="Basic and acidic residues" evidence="6">
    <location>
        <begin position="729"/>
        <end position="738"/>
    </location>
</feature>
<dbReference type="Pfam" id="PF21315">
    <property type="entry name" value="FAN1_HTH"/>
    <property type="match status" value="1"/>
</dbReference>
<comment type="function">
    <text evidence="5">Nuclease required for the repair of DNA interstrand cross-links (ICL). Acts as a 5'-3' exonuclease that anchors at a cut end of DNA and cleaves DNA successively at every third nucleotide, allowing to excise an ICL from one strand through flanking incisions.</text>
</comment>
<dbReference type="PANTHER" id="PTHR15749:SF4">
    <property type="entry name" value="FANCONI-ASSOCIATED NUCLEASE 1"/>
    <property type="match status" value="1"/>
</dbReference>